<dbReference type="GO" id="GO:0003887">
    <property type="term" value="F:DNA-directed DNA polymerase activity"/>
    <property type="evidence" value="ECO:0007669"/>
    <property type="project" value="UniProtKB-EC"/>
</dbReference>
<sequence length="154" mass="16870">MNFTPKKPTPFPALTVPTAVWSRISVRISLVGQSVHAGFPSPADDFIEDMIDLNQVLVANPTATFLWRVAGDCMIDVKIHPGDVVIVDRSLTPKHRSIVLAIIDGEPTLKRLNRRGGVMVLHNENAKLPPFLISEGTEVSIWGVVTATIRQLAK</sequence>
<protein>
    <submittedName>
        <fullName evidence="9">Translesion error-prone DNA polymerase V autoproteolytic subunit</fullName>
        <ecNumber evidence="9">2.7.7.7</ecNumber>
    </submittedName>
</protein>
<keyword evidence="4 7" id="KW-0068">Autocatalytic cleavage</keyword>
<evidence type="ECO:0000256" key="1">
    <source>
        <dbReference type="ARBA" id="ARBA00007484"/>
    </source>
</evidence>
<dbReference type="PANTHER" id="PTHR33516">
    <property type="entry name" value="LEXA REPRESSOR"/>
    <property type="match status" value="1"/>
</dbReference>
<keyword evidence="2" id="KW-0227">DNA damage</keyword>
<dbReference type="EMBL" id="CP080590">
    <property type="protein sequence ID" value="QYO75609.1"/>
    <property type="molecule type" value="Genomic_DNA"/>
</dbReference>
<organism evidence="9 10">
    <name type="scientific">Devosia salina</name>
    <dbReference type="NCBI Taxonomy" id="2860336"/>
    <lineage>
        <taxon>Bacteria</taxon>
        <taxon>Pseudomonadati</taxon>
        <taxon>Pseudomonadota</taxon>
        <taxon>Alphaproteobacteria</taxon>
        <taxon>Hyphomicrobiales</taxon>
        <taxon>Devosiaceae</taxon>
        <taxon>Devosia</taxon>
    </lineage>
</organism>
<evidence type="ECO:0000313" key="9">
    <source>
        <dbReference type="EMBL" id="QYO75609.1"/>
    </source>
</evidence>
<gene>
    <name evidence="9" type="primary">umuD</name>
    <name evidence="9" type="ORF">K1X15_13315</name>
</gene>
<evidence type="ECO:0000256" key="7">
    <source>
        <dbReference type="RuleBase" id="RU003991"/>
    </source>
</evidence>
<evidence type="ECO:0000256" key="6">
    <source>
        <dbReference type="ARBA" id="ARBA00023236"/>
    </source>
</evidence>
<dbReference type="InterPro" id="IPR015927">
    <property type="entry name" value="Peptidase_S24_S26A/B/C"/>
</dbReference>
<dbReference type="Pfam" id="PF00717">
    <property type="entry name" value="Peptidase_S24"/>
    <property type="match status" value="1"/>
</dbReference>
<comment type="similarity">
    <text evidence="1 7">Belongs to the peptidase S24 family.</text>
</comment>
<name>A0ABX8WDD7_9HYPH</name>
<keyword evidence="10" id="KW-1185">Reference proteome</keyword>
<evidence type="ECO:0000256" key="2">
    <source>
        <dbReference type="ARBA" id="ARBA00022763"/>
    </source>
</evidence>
<evidence type="ECO:0000256" key="3">
    <source>
        <dbReference type="ARBA" id="ARBA00022801"/>
    </source>
</evidence>
<dbReference type="PRINTS" id="PR00726">
    <property type="entry name" value="LEXASERPTASE"/>
</dbReference>
<evidence type="ECO:0000259" key="8">
    <source>
        <dbReference type="Pfam" id="PF00717"/>
    </source>
</evidence>
<proteinExistence type="inferred from homology"/>
<evidence type="ECO:0000256" key="5">
    <source>
        <dbReference type="ARBA" id="ARBA00023204"/>
    </source>
</evidence>
<dbReference type="PANTHER" id="PTHR33516:SF2">
    <property type="entry name" value="LEXA REPRESSOR-RELATED"/>
    <property type="match status" value="1"/>
</dbReference>
<keyword evidence="5" id="KW-0234">DNA repair</keyword>
<dbReference type="Proteomes" id="UP000825799">
    <property type="component" value="Chromosome"/>
</dbReference>
<dbReference type="RefSeq" id="WP_220304107.1">
    <property type="nucleotide sequence ID" value="NZ_CP080590.1"/>
</dbReference>
<dbReference type="CDD" id="cd06529">
    <property type="entry name" value="S24_LexA-like"/>
    <property type="match status" value="1"/>
</dbReference>
<keyword evidence="9" id="KW-0808">Transferase</keyword>
<dbReference type="InterPro" id="IPR006197">
    <property type="entry name" value="Peptidase_S24_LexA"/>
</dbReference>
<feature type="domain" description="Peptidase S24/S26A/S26B/S26C" evidence="8">
    <location>
        <begin position="30"/>
        <end position="145"/>
    </location>
</feature>
<dbReference type="Gene3D" id="2.10.109.10">
    <property type="entry name" value="Umud Fragment, subunit A"/>
    <property type="match status" value="1"/>
</dbReference>
<dbReference type="InterPro" id="IPR039418">
    <property type="entry name" value="LexA-like"/>
</dbReference>
<reference evidence="9 10" key="1">
    <citation type="submission" date="2021-08" db="EMBL/GenBank/DDBJ databases">
        <title>Devosia salina sp. nov., isolated from the South China Sea sediment.</title>
        <authorList>
            <person name="Zhou Z."/>
        </authorList>
    </citation>
    <scope>NUCLEOTIDE SEQUENCE [LARGE SCALE GENOMIC DNA]</scope>
    <source>
        <strain evidence="9 10">SCS-3</strain>
    </source>
</reference>
<accession>A0ABX8WDD7</accession>
<dbReference type="EC" id="2.7.7.7" evidence="9"/>
<dbReference type="InterPro" id="IPR050077">
    <property type="entry name" value="LexA_repressor"/>
</dbReference>
<keyword evidence="6" id="KW-0742">SOS response</keyword>
<evidence type="ECO:0000256" key="4">
    <source>
        <dbReference type="ARBA" id="ARBA00022813"/>
    </source>
</evidence>
<keyword evidence="9" id="KW-0548">Nucleotidyltransferase</keyword>
<evidence type="ECO:0000313" key="10">
    <source>
        <dbReference type="Proteomes" id="UP000825799"/>
    </source>
</evidence>
<dbReference type="InterPro" id="IPR036286">
    <property type="entry name" value="LexA/Signal_pep-like_sf"/>
</dbReference>
<dbReference type="SUPFAM" id="SSF51306">
    <property type="entry name" value="LexA/Signal peptidase"/>
    <property type="match status" value="1"/>
</dbReference>
<dbReference type="NCBIfam" id="NF007621">
    <property type="entry name" value="PRK10276.1"/>
    <property type="match status" value="1"/>
</dbReference>
<keyword evidence="3 7" id="KW-0378">Hydrolase</keyword>